<dbReference type="InterPro" id="IPR033479">
    <property type="entry name" value="dCache_1"/>
</dbReference>
<dbReference type="RefSeq" id="WP_160942831.1">
    <property type="nucleotide sequence ID" value="NZ_CP063310.1"/>
</dbReference>
<dbReference type="GO" id="GO:1902201">
    <property type="term" value="P:negative regulation of bacterial-type flagellum-dependent cell motility"/>
    <property type="evidence" value="ECO:0007669"/>
    <property type="project" value="TreeGrafter"/>
</dbReference>
<organism evidence="6 7">
    <name type="scientific">Eggerthella guodeyinii</name>
    <dbReference type="NCBI Taxonomy" id="2690837"/>
    <lineage>
        <taxon>Bacteria</taxon>
        <taxon>Bacillati</taxon>
        <taxon>Actinomycetota</taxon>
        <taxon>Coriobacteriia</taxon>
        <taxon>Eggerthellales</taxon>
        <taxon>Eggerthellaceae</taxon>
        <taxon>Eggerthella</taxon>
    </lineage>
</organism>
<dbReference type="InterPro" id="IPR050469">
    <property type="entry name" value="Diguanylate_Cyclase"/>
</dbReference>
<keyword evidence="5" id="KW-0472">Membrane</keyword>
<protein>
    <submittedName>
        <fullName evidence="6">Diguanylate cyclase</fullName>
    </submittedName>
</protein>
<evidence type="ECO:0000313" key="6">
    <source>
        <dbReference type="EMBL" id="QOS67193.1"/>
    </source>
</evidence>
<dbReference type="KEGG" id="egd:GS424_011725"/>
<dbReference type="Gene3D" id="3.30.70.270">
    <property type="match status" value="1"/>
</dbReference>
<dbReference type="CDD" id="cd12912">
    <property type="entry name" value="PDC2_MCP_like"/>
    <property type="match status" value="1"/>
</dbReference>
<keyword evidence="4" id="KW-1133">Transmembrane helix</keyword>
<dbReference type="Pfam" id="PF00990">
    <property type="entry name" value="GGDEF"/>
    <property type="match status" value="1"/>
</dbReference>
<sequence>MREDASCGRKLTKSIQTKFIALILGCTLLCAAVIGGAGILNANGVVDADSSRIMNLMCEEKAESIDAILSRIEQSVETLALYATDELDDVTRLRTDPAYVEDLTARIQAVAVNAGRSTDGSLAVYVRFNPDLAGPTAGLFWSRATQDGSFQPQAPTDLSRYGSDDLEHVGWYYLPVQSGKPIWLAPYFNKNLGVEMLSYVIPLYADGETVGVVGMDVDFSVIEDMVTSTHVYESGYAFLTDGEANVIFHRELQEGTPMGDLEESLVPVAEELQRGGNGSYLFPYTWRGVEKRMALCSLSNGMRLAITAPTAEIDAAKNNLIAQIVFFTTANAALSVVLAVALSRRIVRPLKELNVAARQVAEGDLSVELSSRTNDEVGTLALSFQQTVNHLRTYIDYINGLAYRDGLTGVKNKTAYQDAVKRLEEAIKAGKPEFGVIVFDINGLKQVNDTFGHDFGDMLIIDACRVICKVFKRSPVYRIGGDEFTVILEHADLEHCIDLLEGFERELEESNRYAHPERRVSIARGIAVYEEQVDLAFVGVFKRADEAMYRNKAAMKRREDGEGA</sequence>
<dbReference type="AlphaFoldDB" id="A0A6L7IW41"/>
<dbReference type="GO" id="GO:0007165">
    <property type="term" value="P:signal transduction"/>
    <property type="evidence" value="ECO:0007669"/>
    <property type="project" value="InterPro"/>
</dbReference>
<dbReference type="GO" id="GO:0005886">
    <property type="term" value="C:plasma membrane"/>
    <property type="evidence" value="ECO:0007669"/>
    <property type="project" value="UniProtKB-SubCell"/>
</dbReference>
<dbReference type="SMART" id="SM00267">
    <property type="entry name" value="GGDEF"/>
    <property type="match status" value="1"/>
</dbReference>
<dbReference type="CDD" id="cd06225">
    <property type="entry name" value="HAMP"/>
    <property type="match status" value="1"/>
</dbReference>
<dbReference type="Gene3D" id="6.10.340.10">
    <property type="match status" value="1"/>
</dbReference>
<dbReference type="GO" id="GO:0043709">
    <property type="term" value="P:cell adhesion involved in single-species biofilm formation"/>
    <property type="evidence" value="ECO:0007669"/>
    <property type="project" value="TreeGrafter"/>
</dbReference>
<dbReference type="SUPFAM" id="SSF158472">
    <property type="entry name" value="HAMP domain-like"/>
    <property type="match status" value="1"/>
</dbReference>
<dbReference type="InterPro" id="IPR000160">
    <property type="entry name" value="GGDEF_dom"/>
</dbReference>
<dbReference type="SMART" id="SM00304">
    <property type="entry name" value="HAMP"/>
    <property type="match status" value="1"/>
</dbReference>
<dbReference type="GO" id="GO:0052621">
    <property type="term" value="F:diguanylate cyclase activity"/>
    <property type="evidence" value="ECO:0007669"/>
    <property type="project" value="TreeGrafter"/>
</dbReference>
<keyword evidence="2" id="KW-1003">Cell membrane</keyword>
<proteinExistence type="predicted"/>
<dbReference type="Pfam" id="PF02743">
    <property type="entry name" value="dCache_1"/>
    <property type="match status" value="1"/>
</dbReference>
<dbReference type="SUPFAM" id="SSF55073">
    <property type="entry name" value="Nucleotide cyclase"/>
    <property type="match status" value="1"/>
</dbReference>
<dbReference type="Gene3D" id="3.30.450.20">
    <property type="entry name" value="PAS domain"/>
    <property type="match status" value="1"/>
</dbReference>
<dbReference type="InterPro" id="IPR029787">
    <property type="entry name" value="Nucleotide_cyclase"/>
</dbReference>
<dbReference type="PANTHER" id="PTHR45138:SF9">
    <property type="entry name" value="DIGUANYLATE CYCLASE DGCM-RELATED"/>
    <property type="match status" value="1"/>
</dbReference>
<comment type="subcellular location">
    <subcellularLocation>
        <location evidence="1">Cell membrane</location>
        <topology evidence="1">Multi-pass membrane protein</topology>
    </subcellularLocation>
</comment>
<dbReference type="InterPro" id="IPR043128">
    <property type="entry name" value="Rev_trsase/Diguanyl_cyclase"/>
</dbReference>
<name>A0A6L7IW41_9ACTN</name>
<dbReference type="PROSITE" id="PS50885">
    <property type="entry name" value="HAMP"/>
    <property type="match status" value="1"/>
</dbReference>
<evidence type="ECO:0000256" key="5">
    <source>
        <dbReference type="ARBA" id="ARBA00023136"/>
    </source>
</evidence>
<evidence type="ECO:0000256" key="3">
    <source>
        <dbReference type="ARBA" id="ARBA00022692"/>
    </source>
</evidence>
<keyword evidence="3" id="KW-0812">Transmembrane</keyword>
<dbReference type="PANTHER" id="PTHR45138">
    <property type="entry name" value="REGULATORY COMPONENTS OF SENSORY TRANSDUCTION SYSTEM"/>
    <property type="match status" value="1"/>
</dbReference>
<evidence type="ECO:0000256" key="1">
    <source>
        <dbReference type="ARBA" id="ARBA00004651"/>
    </source>
</evidence>
<accession>A0A6L7IW41</accession>
<evidence type="ECO:0000313" key="7">
    <source>
        <dbReference type="Proteomes" id="UP000478463"/>
    </source>
</evidence>
<dbReference type="CDD" id="cd12913">
    <property type="entry name" value="PDC1_MCP_like"/>
    <property type="match status" value="1"/>
</dbReference>
<dbReference type="InterPro" id="IPR003660">
    <property type="entry name" value="HAMP_dom"/>
</dbReference>
<dbReference type="EMBL" id="CP063310">
    <property type="protein sequence ID" value="QOS67193.1"/>
    <property type="molecule type" value="Genomic_DNA"/>
</dbReference>
<dbReference type="Pfam" id="PF00672">
    <property type="entry name" value="HAMP"/>
    <property type="match status" value="1"/>
</dbReference>
<dbReference type="CDD" id="cd01949">
    <property type="entry name" value="GGDEF"/>
    <property type="match status" value="1"/>
</dbReference>
<dbReference type="PROSITE" id="PS50887">
    <property type="entry name" value="GGDEF"/>
    <property type="match status" value="1"/>
</dbReference>
<gene>
    <name evidence="6" type="ORF">GS424_011725</name>
</gene>
<reference evidence="6 7" key="1">
    <citation type="submission" date="2020-10" db="EMBL/GenBank/DDBJ databases">
        <title>Eggerthella sp. nov., isolated from human feces.</title>
        <authorList>
            <person name="Yajun G."/>
        </authorList>
    </citation>
    <scope>NUCLEOTIDE SEQUENCE [LARGE SCALE GENOMIC DNA]</scope>
    <source>
        <strain evidence="6 7">HF-1101</strain>
    </source>
</reference>
<evidence type="ECO:0000256" key="2">
    <source>
        <dbReference type="ARBA" id="ARBA00022475"/>
    </source>
</evidence>
<dbReference type="Proteomes" id="UP000478463">
    <property type="component" value="Chromosome"/>
</dbReference>
<dbReference type="NCBIfam" id="TIGR00254">
    <property type="entry name" value="GGDEF"/>
    <property type="match status" value="1"/>
</dbReference>
<evidence type="ECO:0000256" key="4">
    <source>
        <dbReference type="ARBA" id="ARBA00022989"/>
    </source>
</evidence>